<dbReference type="GO" id="GO:0009968">
    <property type="term" value="P:negative regulation of signal transduction"/>
    <property type="evidence" value="ECO:0007669"/>
    <property type="project" value="UniProtKB-KW"/>
</dbReference>
<dbReference type="PANTHER" id="PTHR21029">
    <property type="entry name" value="R-SEVEN BINDING PROTEIN (R7BP) HOMOLOG"/>
    <property type="match status" value="1"/>
</dbReference>
<dbReference type="Ensembl" id="ENSOANT00000056098.1">
    <property type="protein sequence ID" value="ENSOANP00000035457.1"/>
    <property type="gene ID" value="ENSOANG00000049435.1"/>
</dbReference>
<evidence type="ECO:0008006" key="6">
    <source>
        <dbReference type="Google" id="ProtNLM"/>
    </source>
</evidence>
<dbReference type="FunCoup" id="A0A6I8N3I7">
    <property type="interactions" value="52"/>
</dbReference>
<evidence type="ECO:0000256" key="3">
    <source>
        <dbReference type="SAM" id="MobiDB-lite"/>
    </source>
</evidence>
<dbReference type="Proteomes" id="UP000002279">
    <property type="component" value="Chromosome 11"/>
</dbReference>
<dbReference type="GO" id="GO:0043005">
    <property type="term" value="C:neuron projection"/>
    <property type="evidence" value="ECO:0000318"/>
    <property type="project" value="GO_Central"/>
</dbReference>
<dbReference type="AlphaFoldDB" id="A0A6I8N3I7"/>
<dbReference type="GO" id="GO:0007186">
    <property type="term" value="P:G protein-coupled receptor signaling pathway"/>
    <property type="evidence" value="ECO:0000318"/>
    <property type="project" value="GO_Central"/>
</dbReference>
<name>A0A6I8N3I7_ORNAN</name>
<dbReference type="InterPro" id="IPR026512">
    <property type="entry name" value="RGS7BP/RGS9BP"/>
</dbReference>
<dbReference type="GO" id="GO:0050908">
    <property type="term" value="P:detection of light stimulus involved in visual perception"/>
    <property type="evidence" value="ECO:0000318"/>
    <property type="project" value="GO_Central"/>
</dbReference>
<comment type="similarity">
    <text evidence="1">Belongs to the RGS7BP/RGS9BP family.</text>
</comment>
<evidence type="ECO:0000313" key="5">
    <source>
        <dbReference type="Proteomes" id="UP000002279"/>
    </source>
</evidence>
<keyword evidence="5" id="KW-1185">Reference proteome</keyword>
<keyword evidence="2" id="KW-0734">Signal transduction inhibitor</keyword>
<proteinExistence type="inferred from homology"/>
<dbReference type="Bgee" id="ENSOANG00000049435">
    <property type="expression patterns" value="Expressed in brain"/>
</dbReference>
<sequence>MSRAEGEAPLRALVRATARWRRLVRELGGGGDGRALRAELRRCGRRARGLASGCGSGLAAGLRERPDERPELRRLWAVLAACLDALEADAARALQLERAFPPDANLVRTGLPAAPPPRGPAAAPEGLEAESQRLADTRRELELKTFNSLRKPT</sequence>
<evidence type="ECO:0000256" key="1">
    <source>
        <dbReference type="ARBA" id="ARBA00007457"/>
    </source>
</evidence>
<evidence type="ECO:0000313" key="4">
    <source>
        <dbReference type="Ensembl" id="ENSOANP00000035457.1"/>
    </source>
</evidence>
<feature type="region of interest" description="Disordered" evidence="3">
    <location>
        <begin position="107"/>
        <end position="133"/>
    </location>
</feature>
<organism evidence="4 5">
    <name type="scientific">Ornithorhynchus anatinus</name>
    <name type="common">Duckbill platypus</name>
    <dbReference type="NCBI Taxonomy" id="9258"/>
    <lineage>
        <taxon>Eukaryota</taxon>
        <taxon>Metazoa</taxon>
        <taxon>Chordata</taxon>
        <taxon>Craniata</taxon>
        <taxon>Vertebrata</taxon>
        <taxon>Euteleostomi</taxon>
        <taxon>Mammalia</taxon>
        <taxon>Monotremata</taxon>
        <taxon>Ornithorhynchidae</taxon>
        <taxon>Ornithorhynchus</taxon>
    </lineage>
</organism>
<reference evidence="4" key="3">
    <citation type="submission" date="2025-09" db="UniProtKB">
        <authorList>
            <consortium name="Ensembl"/>
        </authorList>
    </citation>
    <scope>IDENTIFICATION</scope>
    <source>
        <strain evidence="4">Glennie</strain>
    </source>
</reference>
<reference evidence="4 5" key="1">
    <citation type="journal article" date="2008" name="Nature">
        <title>Genome analysis of the platypus reveals unique signatures of evolution.</title>
        <authorList>
            <person name="Warren W.C."/>
            <person name="Hillier L.W."/>
            <person name="Marshall Graves J.A."/>
            <person name="Birney E."/>
            <person name="Ponting C.P."/>
            <person name="Grutzner F."/>
            <person name="Belov K."/>
            <person name="Miller W."/>
            <person name="Clarke L."/>
            <person name="Chinwalla A.T."/>
            <person name="Yang S.P."/>
            <person name="Heger A."/>
            <person name="Locke D.P."/>
            <person name="Miethke P."/>
            <person name="Waters P.D."/>
            <person name="Veyrunes F."/>
            <person name="Fulton L."/>
            <person name="Fulton B."/>
            <person name="Graves T."/>
            <person name="Wallis J."/>
            <person name="Puente X.S."/>
            <person name="Lopez-Otin C."/>
            <person name="Ordonez G.R."/>
            <person name="Eichler E.E."/>
            <person name="Chen L."/>
            <person name="Cheng Z."/>
            <person name="Deakin J.E."/>
            <person name="Alsop A."/>
            <person name="Thompson K."/>
            <person name="Kirby P."/>
            <person name="Papenfuss A.T."/>
            <person name="Wakefield M.J."/>
            <person name="Olender T."/>
            <person name="Lancet D."/>
            <person name="Huttley G.A."/>
            <person name="Smit A.F."/>
            <person name="Pask A."/>
            <person name="Temple-Smith P."/>
            <person name="Batzer M.A."/>
            <person name="Walker J.A."/>
            <person name="Konkel M.K."/>
            <person name="Harris R.S."/>
            <person name="Whittington C.M."/>
            <person name="Wong E.S."/>
            <person name="Gemmell N.J."/>
            <person name="Buschiazzo E."/>
            <person name="Vargas Jentzsch I.M."/>
            <person name="Merkel A."/>
            <person name="Schmitz J."/>
            <person name="Zemann A."/>
            <person name="Churakov G."/>
            <person name="Kriegs J.O."/>
            <person name="Brosius J."/>
            <person name="Murchison E.P."/>
            <person name="Sachidanandam R."/>
            <person name="Smith C."/>
            <person name="Hannon G.J."/>
            <person name="Tsend-Ayush E."/>
            <person name="McMillan D."/>
            <person name="Attenborough R."/>
            <person name="Rens W."/>
            <person name="Ferguson-Smith M."/>
            <person name="Lefevre C.M."/>
            <person name="Sharp J.A."/>
            <person name="Nicholas K.R."/>
            <person name="Ray D.A."/>
            <person name="Kube M."/>
            <person name="Reinhardt R."/>
            <person name="Pringle T.H."/>
            <person name="Taylor J."/>
            <person name="Jones R.C."/>
            <person name="Nixon B."/>
            <person name="Dacheux J.L."/>
            <person name="Niwa H."/>
            <person name="Sekita Y."/>
            <person name="Huang X."/>
            <person name="Stark A."/>
            <person name="Kheradpour P."/>
            <person name="Kellis M."/>
            <person name="Flicek P."/>
            <person name="Chen Y."/>
            <person name="Webber C."/>
            <person name="Hardison R."/>
            <person name="Nelson J."/>
            <person name="Hallsworth-Pepin K."/>
            <person name="Delehaunty K."/>
            <person name="Markovic C."/>
            <person name="Minx P."/>
            <person name="Feng Y."/>
            <person name="Kremitzki C."/>
            <person name="Mitreva M."/>
            <person name="Glasscock J."/>
            <person name="Wylie T."/>
            <person name="Wohldmann P."/>
            <person name="Thiru P."/>
            <person name="Nhan M.N."/>
            <person name="Pohl C.S."/>
            <person name="Smith S.M."/>
            <person name="Hou S."/>
            <person name="Nefedov M."/>
            <person name="de Jong P.J."/>
            <person name="Renfree M.B."/>
            <person name="Mardis E.R."/>
            <person name="Wilson R.K."/>
        </authorList>
    </citation>
    <scope>NUCLEOTIDE SEQUENCE [LARGE SCALE GENOMIC DNA]</scope>
    <source>
        <strain evidence="4 5">Glennie</strain>
    </source>
</reference>
<protein>
    <recommendedName>
        <fullName evidence="6">Regulator of G protein signaling 9 binding protein</fullName>
    </recommendedName>
</protein>
<reference evidence="4" key="2">
    <citation type="submission" date="2025-08" db="UniProtKB">
        <authorList>
            <consortium name="Ensembl"/>
        </authorList>
    </citation>
    <scope>IDENTIFICATION</scope>
    <source>
        <strain evidence="4">Glennie</strain>
    </source>
</reference>
<accession>A0A6I8N3I7</accession>
<evidence type="ECO:0000256" key="2">
    <source>
        <dbReference type="ARBA" id="ARBA00022700"/>
    </source>
</evidence>
<dbReference type="InParanoid" id="A0A6I8N3I7"/>